<evidence type="ECO:0000313" key="2">
    <source>
        <dbReference type="EMBL" id="KAL1132500.1"/>
    </source>
</evidence>
<dbReference type="Proteomes" id="UP001558652">
    <property type="component" value="Unassembled WGS sequence"/>
</dbReference>
<feature type="compositionally biased region" description="Gly residues" evidence="1">
    <location>
        <begin position="1"/>
        <end position="18"/>
    </location>
</feature>
<accession>A0ABD0YMK9</accession>
<name>A0ABD0YMK9_9HEMI</name>
<feature type="compositionally biased region" description="Basic and acidic residues" evidence="1">
    <location>
        <begin position="42"/>
        <end position="57"/>
    </location>
</feature>
<evidence type="ECO:0000256" key="1">
    <source>
        <dbReference type="SAM" id="MobiDB-lite"/>
    </source>
</evidence>
<evidence type="ECO:0000313" key="3">
    <source>
        <dbReference type="Proteomes" id="UP001558652"/>
    </source>
</evidence>
<dbReference type="EMBL" id="JBFDAA010000005">
    <property type="protein sequence ID" value="KAL1132500.1"/>
    <property type="molecule type" value="Genomic_DNA"/>
</dbReference>
<gene>
    <name evidence="2" type="ORF">AAG570_010455</name>
</gene>
<proteinExistence type="predicted"/>
<protein>
    <submittedName>
        <fullName evidence="2">Uncharacterized protein</fullName>
    </submittedName>
</protein>
<organism evidence="2 3">
    <name type="scientific">Ranatra chinensis</name>
    <dbReference type="NCBI Taxonomy" id="642074"/>
    <lineage>
        <taxon>Eukaryota</taxon>
        <taxon>Metazoa</taxon>
        <taxon>Ecdysozoa</taxon>
        <taxon>Arthropoda</taxon>
        <taxon>Hexapoda</taxon>
        <taxon>Insecta</taxon>
        <taxon>Pterygota</taxon>
        <taxon>Neoptera</taxon>
        <taxon>Paraneoptera</taxon>
        <taxon>Hemiptera</taxon>
        <taxon>Heteroptera</taxon>
        <taxon>Panheteroptera</taxon>
        <taxon>Nepomorpha</taxon>
        <taxon>Nepidae</taxon>
        <taxon>Ranatrinae</taxon>
        <taxon>Ranatra</taxon>
    </lineage>
</organism>
<dbReference type="AlphaFoldDB" id="A0ABD0YMK9"/>
<feature type="non-terminal residue" evidence="2">
    <location>
        <position position="1"/>
    </location>
</feature>
<reference evidence="2 3" key="1">
    <citation type="submission" date="2024-07" db="EMBL/GenBank/DDBJ databases">
        <title>Chromosome-level genome assembly of the water stick insect Ranatra chinensis (Heteroptera: Nepidae).</title>
        <authorList>
            <person name="Liu X."/>
        </authorList>
    </citation>
    <scope>NUCLEOTIDE SEQUENCE [LARGE SCALE GENOMIC DNA]</scope>
    <source>
        <strain evidence="2">Cailab_2021Rc</strain>
        <tissue evidence="2">Muscle</tissue>
    </source>
</reference>
<keyword evidence="3" id="KW-1185">Reference proteome</keyword>
<sequence>GPSGGGSGGKSGKRGGLGQSFRRLVGKLRSSSGERKKKGKKSGGEAEEHQAAQHRVVDSGTQTAADMHTIQRYYLGEDPFGGSSMYGRESEYDGVNYRRKYRREEDRYFSITKIHR</sequence>
<comment type="caution">
    <text evidence="2">The sequence shown here is derived from an EMBL/GenBank/DDBJ whole genome shotgun (WGS) entry which is preliminary data.</text>
</comment>
<feature type="region of interest" description="Disordered" evidence="1">
    <location>
        <begin position="1"/>
        <end position="64"/>
    </location>
</feature>